<dbReference type="RefSeq" id="XP_051366245.1">
    <property type="nucleotide sequence ID" value="XM_051510024.1"/>
</dbReference>
<feature type="region of interest" description="Disordered" evidence="11">
    <location>
        <begin position="320"/>
        <end position="382"/>
    </location>
</feature>
<feature type="domain" description="VWFA" evidence="13">
    <location>
        <begin position="417"/>
        <end position="597"/>
    </location>
</feature>
<dbReference type="SUPFAM" id="SSF53300">
    <property type="entry name" value="vWA-like"/>
    <property type="match status" value="1"/>
</dbReference>
<evidence type="ECO:0000259" key="13">
    <source>
        <dbReference type="PROSITE" id="PS50234"/>
    </source>
</evidence>
<dbReference type="GO" id="GO:0008270">
    <property type="term" value="F:zinc ion binding"/>
    <property type="evidence" value="ECO:0007669"/>
    <property type="project" value="UniProtKB-KW"/>
</dbReference>
<dbReference type="SMART" id="SM00327">
    <property type="entry name" value="VWA"/>
    <property type="match status" value="1"/>
</dbReference>
<keyword evidence="12" id="KW-0472">Membrane</keyword>
<keyword evidence="10" id="KW-0539">Nucleus</keyword>
<dbReference type="Gene3D" id="3.30.40.10">
    <property type="entry name" value="Zinc/RING finger domain, C3HC4 (zinc finger)"/>
    <property type="match status" value="1"/>
</dbReference>
<dbReference type="InterPro" id="IPR004595">
    <property type="entry name" value="TFIIH_C1-like_dom"/>
</dbReference>
<dbReference type="PROSITE" id="PS50234">
    <property type="entry name" value="VWFA"/>
    <property type="match status" value="1"/>
</dbReference>
<dbReference type="InterPro" id="IPR013087">
    <property type="entry name" value="Znf_C2H2_type"/>
</dbReference>
<keyword evidence="9" id="KW-0234">DNA repair</keyword>
<feature type="transmembrane region" description="Helical" evidence="12">
    <location>
        <begin position="177"/>
        <end position="202"/>
    </location>
</feature>
<evidence type="ECO:0000256" key="9">
    <source>
        <dbReference type="ARBA" id="ARBA00023204"/>
    </source>
</evidence>
<dbReference type="GO" id="GO:0000439">
    <property type="term" value="C:transcription factor TFIIH core complex"/>
    <property type="evidence" value="ECO:0007669"/>
    <property type="project" value="InterPro"/>
</dbReference>
<keyword evidence="12" id="KW-1133">Transmembrane helix</keyword>
<dbReference type="GO" id="GO:0006289">
    <property type="term" value="P:nucleotide-excision repair"/>
    <property type="evidence" value="ECO:0007669"/>
    <property type="project" value="InterPro"/>
</dbReference>
<dbReference type="InterPro" id="IPR022057">
    <property type="entry name" value="Chs7"/>
</dbReference>
<protein>
    <submittedName>
        <fullName evidence="14">TFIIH basal transcription factor complex p47 subunit</fullName>
    </submittedName>
</protein>
<keyword evidence="4" id="KW-0227">DNA damage</keyword>
<dbReference type="FunFam" id="3.40.50.410:FF:000015">
    <property type="entry name" value="General transcription factor IIH subunit 2"/>
    <property type="match status" value="1"/>
</dbReference>
<evidence type="ECO:0000256" key="4">
    <source>
        <dbReference type="ARBA" id="ARBA00022763"/>
    </source>
</evidence>
<reference evidence="14" key="2">
    <citation type="submission" date="2022-07" db="EMBL/GenBank/DDBJ databases">
        <authorList>
            <person name="Goncalves M.F.M."/>
            <person name="Hilario S."/>
            <person name="Van De Peer Y."/>
            <person name="Esteves A.C."/>
            <person name="Alves A."/>
        </authorList>
    </citation>
    <scope>NUCLEOTIDE SEQUENCE</scope>
    <source>
        <strain evidence="14">MUM 19.33</strain>
    </source>
</reference>
<evidence type="ECO:0000256" key="2">
    <source>
        <dbReference type="ARBA" id="ARBA00006092"/>
    </source>
</evidence>
<comment type="subcellular location">
    <subcellularLocation>
        <location evidence="1">Nucleus</location>
    </subcellularLocation>
</comment>
<dbReference type="SMART" id="SM01047">
    <property type="entry name" value="C1_4"/>
    <property type="match status" value="1"/>
</dbReference>
<dbReference type="InterPro" id="IPR046349">
    <property type="entry name" value="C1-like_sf"/>
</dbReference>
<dbReference type="SUPFAM" id="SSF57889">
    <property type="entry name" value="Cysteine-rich domain"/>
    <property type="match status" value="1"/>
</dbReference>
<dbReference type="PANTHER" id="PTHR12695">
    <property type="entry name" value="GENERAL TRANSCRIPTION FACTOR IIH SUBUNIT 2"/>
    <property type="match status" value="1"/>
</dbReference>
<comment type="caution">
    <text evidence="14">The sequence shown here is derived from an EMBL/GenBank/DDBJ whole genome shotgun (WGS) entry which is preliminary data.</text>
</comment>
<dbReference type="GO" id="GO:0005675">
    <property type="term" value="C:transcription factor TFIIH holo complex"/>
    <property type="evidence" value="ECO:0007669"/>
    <property type="project" value="TreeGrafter"/>
</dbReference>
<feature type="transmembrane region" description="Helical" evidence="12">
    <location>
        <begin position="214"/>
        <end position="233"/>
    </location>
</feature>
<evidence type="ECO:0000256" key="8">
    <source>
        <dbReference type="ARBA" id="ARBA00023163"/>
    </source>
</evidence>
<dbReference type="Gene3D" id="3.40.50.410">
    <property type="entry name" value="von Willebrand factor, type A domain"/>
    <property type="match status" value="1"/>
</dbReference>
<keyword evidence="7" id="KW-0805">Transcription regulation</keyword>
<dbReference type="NCBIfam" id="TIGR00622">
    <property type="entry name" value="ssl1"/>
    <property type="match status" value="1"/>
</dbReference>
<name>A0A9Q0BIA9_9HYPO</name>
<dbReference type="EMBL" id="JAGIXG020000002">
    <property type="protein sequence ID" value="KAI6785389.1"/>
    <property type="molecule type" value="Genomic_DNA"/>
</dbReference>
<dbReference type="GO" id="GO:0006357">
    <property type="term" value="P:regulation of transcription by RNA polymerase II"/>
    <property type="evidence" value="ECO:0007669"/>
    <property type="project" value="TreeGrafter"/>
</dbReference>
<dbReference type="Pfam" id="PF07975">
    <property type="entry name" value="C1_4"/>
    <property type="match status" value="1"/>
</dbReference>
<dbReference type="CDD" id="cd01453">
    <property type="entry name" value="vWA_transcription_factor_IIH_type"/>
    <property type="match status" value="1"/>
</dbReference>
<evidence type="ECO:0000256" key="1">
    <source>
        <dbReference type="ARBA" id="ARBA00004123"/>
    </source>
</evidence>
<feature type="transmembrane region" description="Helical" evidence="12">
    <location>
        <begin position="136"/>
        <end position="157"/>
    </location>
</feature>
<evidence type="ECO:0000256" key="3">
    <source>
        <dbReference type="ARBA" id="ARBA00022723"/>
    </source>
</evidence>
<comment type="similarity">
    <text evidence="2">Belongs to the GTF2H2 family.</text>
</comment>
<dbReference type="GO" id="GO:0006351">
    <property type="term" value="P:DNA-templated transcription"/>
    <property type="evidence" value="ECO:0007669"/>
    <property type="project" value="InterPro"/>
</dbReference>
<reference evidence="14" key="1">
    <citation type="journal article" date="2021" name="J Fungi (Basel)">
        <title>Genomic and Metabolomic Analyses of the Marine Fungus Emericellopsis cladophorae: Insights into Saltwater Adaptability Mechanisms and Its Biosynthetic Potential.</title>
        <authorList>
            <person name="Goncalves M.F.M."/>
            <person name="Hilario S."/>
            <person name="Van de Peer Y."/>
            <person name="Esteves A.C."/>
            <person name="Alves A."/>
        </authorList>
    </citation>
    <scope>NUCLEOTIDE SEQUENCE</scope>
    <source>
        <strain evidence="14">MUM 19.33</strain>
    </source>
</reference>
<dbReference type="PROSITE" id="PS00028">
    <property type="entry name" value="ZINC_FINGER_C2H2_1"/>
    <property type="match status" value="1"/>
</dbReference>
<dbReference type="AlphaFoldDB" id="A0A9Q0BIA9"/>
<keyword evidence="8" id="KW-0804">Transcription</keyword>
<feature type="transmembrane region" description="Helical" evidence="12">
    <location>
        <begin position="41"/>
        <end position="59"/>
    </location>
</feature>
<keyword evidence="3" id="KW-0479">Metal-binding</keyword>
<dbReference type="Pfam" id="PF12271">
    <property type="entry name" value="Chs7"/>
    <property type="match status" value="1"/>
</dbReference>
<proteinExistence type="inferred from homology"/>
<evidence type="ECO:0000313" key="14">
    <source>
        <dbReference type="EMBL" id="KAI6785389.1"/>
    </source>
</evidence>
<organism evidence="14 15">
    <name type="scientific">Emericellopsis cladophorae</name>
    <dbReference type="NCBI Taxonomy" id="2686198"/>
    <lineage>
        <taxon>Eukaryota</taxon>
        <taxon>Fungi</taxon>
        <taxon>Dikarya</taxon>
        <taxon>Ascomycota</taxon>
        <taxon>Pezizomycotina</taxon>
        <taxon>Sordariomycetes</taxon>
        <taxon>Hypocreomycetidae</taxon>
        <taxon>Hypocreales</taxon>
        <taxon>Bionectriaceae</taxon>
        <taxon>Emericellopsis</taxon>
    </lineage>
</organism>
<keyword evidence="5" id="KW-0863">Zinc-finger</keyword>
<dbReference type="Proteomes" id="UP001055219">
    <property type="component" value="Unassembled WGS sequence"/>
</dbReference>
<evidence type="ECO:0000256" key="12">
    <source>
        <dbReference type="SAM" id="Phobius"/>
    </source>
</evidence>
<feature type="transmembrane region" description="Helical" evidence="12">
    <location>
        <begin position="75"/>
        <end position="92"/>
    </location>
</feature>
<feature type="compositionally biased region" description="Basic and acidic residues" evidence="11">
    <location>
        <begin position="363"/>
        <end position="378"/>
    </location>
</feature>
<dbReference type="InterPro" id="IPR007198">
    <property type="entry name" value="Ssl1-like"/>
</dbReference>
<evidence type="ECO:0000313" key="15">
    <source>
        <dbReference type="Proteomes" id="UP001055219"/>
    </source>
</evidence>
<dbReference type="InterPro" id="IPR036465">
    <property type="entry name" value="vWFA_dom_sf"/>
</dbReference>
<evidence type="ECO:0000256" key="7">
    <source>
        <dbReference type="ARBA" id="ARBA00023015"/>
    </source>
</evidence>
<dbReference type="PANTHER" id="PTHR12695:SF2">
    <property type="entry name" value="GENERAL TRANSCRIPTION FACTOR IIH SUBUNIT 2-RELATED"/>
    <property type="match status" value="1"/>
</dbReference>
<feature type="transmembrane region" description="Helical" evidence="12">
    <location>
        <begin position="248"/>
        <end position="266"/>
    </location>
</feature>
<feature type="transmembrane region" description="Helical" evidence="12">
    <location>
        <begin position="104"/>
        <end position="124"/>
    </location>
</feature>
<sequence>MGSTEFGNFHILSDQNGQDGPWGGCELKGIPLSGDRKLGNLGAILLCGLAIITSLFLLLKSEKKKAAVGRREMQLFLLGYILISICEIFSVGEFPFPKDARDGFTAVHIGAIVATTWILVMNALIGYQFIDDGTALSLGLCLVTAVALFVGTGYIALDTGFDFTGYWEDSYTGDNRHIALYVLYQLVPLIFLVAFYVLEAILVLRVLGETRPMIYLTAAAVLFAAGQVFNYVISKYICDGTDGKIDGSMFQTLFTYLSVVAVWIFWSSITEDDWPMPVGTMEQTFVQQHIRLRHDIANYADQTPAMAADSDDEFIDDNMSDDVLDHDVGAPDPDDDPSDHPRVLHSSKSVSRATKGRKKRRDRKDQAREWETAKRSWETDLPDEDQDGILNLSALEAEKRRRVLRDTTPLQRGIIRHLVLVLDMSFAMEEKDLLPNRYRLTLRYAVTFVREFFEQNPISQLGIIGMKGGVAVRISDLGGNPSEHIAKLRKLEEEEPKGHPSLQNALEMCRGALFHAPSHGTREVLIIYGALLSSDPGDIHDTISSLITDRIRVSIVGLSAHIAICAELCSRTNAGDESQYNVILDEVHFRELFLAATTPPVTRTAEQNVASLLMMGFPSRTLAPSGSSAADGQKPGEKQYKGVSESGRYACEVCGNHFCIDCDVFAHGVVHNCPGCQSTVPAQIEDGVNGGHEPMAVDE</sequence>
<dbReference type="OrthoDB" id="284275at2759"/>
<dbReference type="GeneID" id="75833508"/>
<dbReference type="Pfam" id="PF04056">
    <property type="entry name" value="Ssl1"/>
    <property type="match status" value="1"/>
</dbReference>
<keyword evidence="12" id="KW-0812">Transmembrane</keyword>
<dbReference type="InterPro" id="IPR012170">
    <property type="entry name" value="TFIIH_SSL1/p44"/>
</dbReference>
<evidence type="ECO:0000256" key="11">
    <source>
        <dbReference type="SAM" id="MobiDB-lite"/>
    </source>
</evidence>
<evidence type="ECO:0000256" key="6">
    <source>
        <dbReference type="ARBA" id="ARBA00022833"/>
    </source>
</evidence>
<dbReference type="InterPro" id="IPR002035">
    <property type="entry name" value="VWF_A"/>
</dbReference>
<accession>A0A9Q0BIA9</accession>
<gene>
    <name evidence="14" type="ORF">J7T54_007031</name>
</gene>
<evidence type="ECO:0000256" key="5">
    <source>
        <dbReference type="ARBA" id="ARBA00022771"/>
    </source>
</evidence>
<keyword evidence="15" id="KW-1185">Reference proteome</keyword>
<dbReference type="InterPro" id="IPR013083">
    <property type="entry name" value="Znf_RING/FYVE/PHD"/>
</dbReference>
<evidence type="ECO:0000256" key="10">
    <source>
        <dbReference type="ARBA" id="ARBA00023242"/>
    </source>
</evidence>
<keyword evidence="6" id="KW-0862">Zinc</keyword>